<dbReference type="InterPro" id="IPR032675">
    <property type="entry name" value="LRR_dom_sf"/>
</dbReference>
<evidence type="ECO:0000313" key="1">
    <source>
        <dbReference type="EMBL" id="JAD53440.1"/>
    </source>
</evidence>
<reference evidence="1" key="1">
    <citation type="submission" date="2014-09" db="EMBL/GenBank/DDBJ databases">
        <authorList>
            <person name="Magalhaes I.L.F."/>
            <person name="Oliveira U."/>
            <person name="Santos F.R."/>
            <person name="Vidigal T.H.D.A."/>
            <person name="Brescovit A.D."/>
            <person name="Santos A.J."/>
        </authorList>
    </citation>
    <scope>NUCLEOTIDE SEQUENCE</scope>
    <source>
        <tissue evidence="1">Shoot tissue taken approximately 20 cm above the soil surface</tissue>
    </source>
</reference>
<proteinExistence type="predicted"/>
<reference evidence="1" key="2">
    <citation type="journal article" date="2015" name="Data Brief">
        <title>Shoot transcriptome of the giant reed, Arundo donax.</title>
        <authorList>
            <person name="Barrero R.A."/>
            <person name="Guerrero F.D."/>
            <person name="Moolhuijzen P."/>
            <person name="Goolsby J.A."/>
            <person name="Tidwell J."/>
            <person name="Bellgard S.E."/>
            <person name="Bellgard M.I."/>
        </authorList>
    </citation>
    <scope>NUCLEOTIDE SEQUENCE</scope>
    <source>
        <tissue evidence="1">Shoot tissue taken approximately 20 cm above the soil surface</tissue>
    </source>
</reference>
<dbReference type="Gene3D" id="3.80.10.10">
    <property type="entry name" value="Ribonuclease Inhibitor"/>
    <property type="match status" value="1"/>
</dbReference>
<organism evidence="1">
    <name type="scientific">Arundo donax</name>
    <name type="common">Giant reed</name>
    <name type="synonym">Donax arundinaceus</name>
    <dbReference type="NCBI Taxonomy" id="35708"/>
    <lineage>
        <taxon>Eukaryota</taxon>
        <taxon>Viridiplantae</taxon>
        <taxon>Streptophyta</taxon>
        <taxon>Embryophyta</taxon>
        <taxon>Tracheophyta</taxon>
        <taxon>Spermatophyta</taxon>
        <taxon>Magnoliopsida</taxon>
        <taxon>Liliopsida</taxon>
        <taxon>Poales</taxon>
        <taxon>Poaceae</taxon>
        <taxon>PACMAD clade</taxon>
        <taxon>Arundinoideae</taxon>
        <taxon>Arundineae</taxon>
        <taxon>Arundo</taxon>
    </lineage>
</organism>
<name>A0A0A9AWY2_ARUDO</name>
<dbReference type="AlphaFoldDB" id="A0A0A9AWY2"/>
<accession>A0A0A9AWY2</accession>
<sequence length="105" mass="11402">MMPFLKELSLIGMSSLKDVRIDFSSGGANTTSQFSEEDELELSEIEISKCSALTSIRLHSCKALTKLSINDCEALAFLEGVPSSDQLLHYTVQGCPQLPSGFISN</sequence>
<dbReference type="EMBL" id="GBRH01244455">
    <property type="protein sequence ID" value="JAD53440.1"/>
    <property type="molecule type" value="Transcribed_RNA"/>
</dbReference>
<protein>
    <submittedName>
        <fullName evidence="1">Uncharacterized protein</fullName>
    </submittedName>
</protein>